<dbReference type="Pfam" id="PF03466">
    <property type="entry name" value="LysR_substrate"/>
    <property type="match status" value="1"/>
</dbReference>
<proteinExistence type="inferred from homology"/>
<gene>
    <name evidence="6" type="ORF">GCM10025869_28520</name>
</gene>
<dbReference type="PANTHER" id="PTHR30346">
    <property type="entry name" value="TRANSCRIPTIONAL DUAL REGULATOR HCAR-RELATED"/>
    <property type="match status" value="1"/>
</dbReference>
<evidence type="ECO:0000256" key="2">
    <source>
        <dbReference type="ARBA" id="ARBA00023015"/>
    </source>
</evidence>
<dbReference type="Pfam" id="PF00126">
    <property type="entry name" value="HTH_1"/>
    <property type="match status" value="1"/>
</dbReference>
<dbReference type="PANTHER" id="PTHR30346:SF29">
    <property type="entry name" value="LYSR SUBSTRATE-BINDING"/>
    <property type="match status" value="1"/>
</dbReference>
<comment type="similarity">
    <text evidence="1">Belongs to the LysR transcriptional regulatory family.</text>
</comment>
<dbReference type="InterPro" id="IPR036390">
    <property type="entry name" value="WH_DNA-bd_sf"/>
</dbReference>
<evidence type="ECO:0000256" key="1">
    <source>
        <dbReference type="ARBA" id="ARBA00009437"/>
    </source>
</evidence>
<reference evidence="7" key="1">
    <citation type="journal article" date="2019" name="Int. J. Syst. Evol. Microbiol.">
        <title>The Global Catalogue of Microorganisms (GCM) 10K type strain sequencing project: providing services to taxonomists for standard genome sequencing and annotation.</title>
        <authorList>
            <consortium name="The Broad Institute Genomics Platform"/>
            <consortium name="The Broad Institute Genome Sequencing Center for Infectious Disease"/>
            <person name="Wu L."/>
            <person name="Ma J."/>
        </authorList>
    </citation>
    <scope>NUCLEOTIDE SEQUENCE [LARGE SCALE GENOMIC DNA]</scope>
    <source>
        <strain evidence="7">NBRC 108755</strain>
    </source>
</reference>
<keyword evidence="7" id="KW-1185">Reference proteome</keyword>
<accession>A0ABQ6JVI5</accession>
<keyword evidence="4" id="KW-0804">Transcription</keyword>
<dbReference type="CDD" id="cd08423">
    <property type="entry name" value="PBP2_LTTR_like_6"/>
    <property type="match status" value="1"/>
</dbReference>
<evidence type="ECO:0000256" key="4">
    <source>
        <dbReference type="ARBA" id="ARBA00023163"/>
    </source>
</evidence>
<dbReference type="Gene3D" id="1.10.10.10">
    <property type="entry name" value="Winged helix-like DNA-binding domain superfamily/Winged helix DNA-binding domain"/>
    <property type="match status" value="1"/>
</dbReference>
<dbReference type="Gene3D" id="3.40.190.10">
    <property type="entry name" value="Periplasmic binding protein-like II"/>
    <property type="match status" value="2"/>
</dbReference>
<dbReference type="InterPro" id="IPR000847">
    <property type="entry name" value="LysR_HTH_N"/>
</dbReference>
<dbReference type="InterPro" id="IPR005119">
    <property type="entry name" value="LysR_subst-bd"/>
</dbReference>
<keyword evidence="2" id="KW-0805">Transcription regulation</keyword>
<dbReference type="PRINTS" id="PR00039">
    <property type="entry name" value="HTHLYSR"/>
</dbReference>
<comment type="caution">
    <text evidence="6">The sequence shown here is derived from an EMBL/GenBank/DDBJ whole genome shotgun (WGS) entry which is preliminary data.</text>
</comment>
<evidence type="ECO:0000256" key="3">
    <source>
        <dbReference type="ARBA" id="ARBA00023125"/>
    </source>
</evidence>
<evidence type="ECO:0000313" key="7">
    <source>
        <dbReference type="Proteomes" id="UP001157069"/>
    </source>
</evidence>
<name>A0ABQ6JVI5_9MICO</name>
<dbReference type="SUPFAM" id="SSF53850">
    <property type="entry name" value="Periplasmic binding protein-like II"/>
    <property type="match status" value="1"/>
</dbReference>
<dbReference type="Proteomes" id="UP001157069">
    <property type="component" value="Unassembled WGS sequence"/>
</dbReference>
<dbReference type="SUPFAM" id="SSF46785">
    <property type="entry name" value="Winged helix' DNA-binding domain"/>
    <property type="match status" value="1"/>
</dbReference>
<protein>
    <submittedName>
        <fullName evidence="6">LysR family transcriptional regulator</fullName>
    </submittedName>
</protein>
<dbReference type="EMBL" id="BSVA01000001">
    <property type="protein sequence ID" value="GMA92323.1"/>
    <property type="molecule type" value="Genomic_DNA"/>
</dbReference>
<dbReference type="PROSITE" id="PS50931">
    <property type="entry name" value="HTH_LYSR"/>
    <property type="match status" value="1"/>
</dbReference>
<dbReference type="InterPro" id="IPR036388">
    <property type="entry name" value="WH-like_DNA-bd_sf"/>
</dbReference>
<evidence type="ECO:0000313" key="6">
    <source>
        <dbReference type="EMBL" id="GMA92323.1"/>
    </source>
</evidence>
<organism evidence="6 7">
    <name type="scientific">Homoserinibacter gongjuensis</name>
    <dbReference type="NCBI Taxonomy" id="1162968"/>
    <lineage>
        <taxon>Bacteria</taxon>
        <taxon>Bacillati</taxon>
        <taxon>Actinomycetota</taxon>
        <taxon>Actinomycetes</taxon>
        <taxon>Micrococcales</taxon>
        <taxon>Microbacteriaceae</taxon>
        <taxon>Homoserinibacter</taxon>
    </lineage>
</organism>
<keyword evidence="3" id="KW-0238">DNA-binding</keyword>
<sequence length="325" mass="33920">MSSIRYGYGMELDLQSVRIVRAIAEHGSISAAARALGYSQPAVSQHLRRAEQRLGVPLVVRAGRGIRLTEPGMVLARHAQSIGQALDAARGELAELVGLGTGTVRIAAFPTASSTIVPRLLGTVRDAHPGLAVSYVEAEPPEALTMLREGLVDLAITFAYPGDRADPHRESEGPVETVPLFTEPVVIALPEHHALAVDGGAVELALLGEERWIAGCPLCRGHLLAACEAVGVEPDIELETDNAVAVLNLVAAGLGIALLPRLALATAVPPEGAVVRATAPSSDRSIQVAVQHGSRRVPSIAAVLDAVIALEGADWGLAAYRQPGR</sequence>
<feature type="domain" description="HTH lysR-type" evidence="5">
    <location>
        <begin position="12"/>
        <end position="69"/>
    </location>
</feature>
<evidence type="ECO:0000259" key="5">
    <source>
        <dbReference type="PROSITE" id="PS50931"/>
    </source>
</evidence>